<proteinExistence type="predicted"/>
<comment type="caution">
    <text evidence="1">The sequence shown here is derived from an EMBL/GenBank/DDBJ whole genome shotgun (WGS) entry which is preliminary data.</text>
</comment>
<name>A0AC60NUL0_IXOPE</name>
<dbReference type="Proteomes" id="UP000805193">
    <property type="component" value="Unassembled WGS sequence"/>
</dbReference>
<protein>
    <submittedName>
        <fullName evidence="1">Uncharacterized protein</fullName>
    </submittedName>
</protein>
<sequence length="480" mass="50995">MYNVDQLLFEHCTAKFADNTQCCVPVFDMCHELPLCPEHAKKRDNYNKMASEPKPKKPRKKSKPPALTRPPKRGKKKSKQRTPGYPPCLGPSLCLQQPSSPASSSSSCSCSSRSPPFLGSCEAAPIPSSVADVKPLLLSDLLPQPHERLHVQQHERLHVPQSQPKPQLHLVQQPHLQLQPRAAGLGLVVRVKTKPKPVATAAATTTTTTTTTLTTQAHVAPHSLTPHLPVAAPLVASTAKVVVKELVERIEPDLTSDLENQFSPDTIEKSLELPLDAAELANQATKLLEEHDFTEVLNKISDDAFSDFFAESKNGEYVPSKEETEELERALAAVSKDVHLARESLAKLSGSSSAEVPDLPDLVDAFPDLPLSSSDLTSLTQALMGSTPEALRTVALLSSDLHPHHPEGFAPLEPPSSAGAAVFVPSSAGTAEVAASWLLGTVGQDFGIGSANGATGAPAGAGASQVGLPKQSVLAQESVS</sequence>
<evidence type="ECO:0000313" key="1">
    <source>
        <dbReference type="EMBL" id="KAG0410804.1"/>
    </source>
</evidence>
<gene>
    <name evidence="1" type="ORF">HPB47_012079</name>
</gene>
<keyword evidence="2" id="KW-1185">Reference proteome</keyword>
<dbReference type="EMBL" id="JABSTQ010011487">
    <property type="protein sequence ID" value="KAG0410804.1"/>
    <property type="molecule type" value="Genomic_DNA"/>
</dbReference>
<evidence type="ECO:0000313" key="2">
    <source>
        <dbReference type="Proteomes" id="UP000805193"/>
    </source>
</evidence>
<accession>A0AC60NUL0</accession>
<organism evidence="1 2">
    <name type="scientific">Ixodes persulcatus</name>
    <name type="common">Taiga tick</name>
    <dbReference type="NCBI Taxonomy" id="34615"/>
    <lineage>
        <taxon>Eukaryota</taxon>
        <taxon>Metazoa</taxon>
        <taxon>Ecdysozoa</taxon>
        <taxon>Arthropoda</taxon>
        <taxon>Chelicerata</taxon>
        <taxon>Arachnida</taxon>
        <taxon>Acari</taxon>
        <taxon>Parasitiformes</taxon>
        <taxon>Ixodida</taxon>
        <taxon>Ixodoidea</taxon>
        <taxon>Ixodidae</taxon>
        <taxon>Ixodinae</taxon>
        <taxon>Ixodes</taxon>
    </lineage>
</organism>
<reference evidence="1 2" key="1">
    <citation type="journal article" date="2020" name="Cell">
        <title>Large-Scale Comparative Analyses of Tick Genomes Elucidate Their Genetic Diversity and Vector Capacities.</title>
        <authorList>
            <consortium name="Tick Genome and Microbiome Consortium (TIGMIC)"/>
            <person name="Jia N."/>
            <person name="Wang J."/>
            <person name="Shi W."/>
            <person name="Du L."/>
            <person name="Sun Y."/>
            <person name="Zhan W."/>
            <person name="Jiang J.F."/>
            <person name="Wang Q."/>
            <person name="Zhang B."/>
            <person name="Ji P."/>
            <person name="Bell-Sakyi L."/>
            <person name="Cui X.M."/>
            <person name="Yuan T.T."/>
            <person name="Jiang B.G."/>
            <person name="Yang W.F."/>
            <person name="Lam T.T."/>
            <person name="Chang Q.C."/>
            <person name="Ding S.J."/>
            <person name="Wang X.J."/>
            <person name="Zhu J.G."/>
            <person name="Ruan X.D."/>
            <person name="Zhao L."/>
            <person name="Wei J.T."/>
            <person name="Ye R.Z."/>
            <person name="Que T.C."/>
            <person name="Du C.H."/>
            <person name="Zhou Y.H."/>
            <person name="Cheng J.X."/>
            <person name="Dai P.F."/>
            <person name="Guo W.B."/>
            <person name="Han X.H."/>
            <person name="Huang E.J."/>
            <person name="Li L.F."/>
            <person name="Wei W."/>
            <person name="Gao Y.C."/>
            <person name="Liu J.Z."/>
            <person name="Shao H.Z."/>
            <person name="Wang X."/>
            <person name="Wang C.C."/>
            <person name="Yang T.C."/>
            <person name="Huo Q.B."/>
            <person name="Li W."/>
            <person name="Chen H.Y."/>
            <person name="Chen S.E."/>
            <person name="Zhou L.G."/>
            <person name="Ni X.B."/>
            <person name="Tian J.H."/>
            <person name="Sheng Y."/>
            <person name="Liu T."/>
            <person name="Pan Y.S."/>
            <person name="Xia L.Y."/>
            <person name="Li J."/>
            <person name="Zhao F."/>
            <person name="Cao W.C."/>
        </authorList>
    </citation>
    <scope>NUCLEOTIDE SEQUENCE [LARGE SCALE GENOMIC DNA]</scope>
    <source>
        <strain evidence="1">Iper-2018</strain>
    </source>
</reference>